<evidence type="ECO:0000313" key="2">
    <source>
        <dbReference type="Proteomes" id="UP001552299"/>
    </source>
</evidence>
<dbReference type="Proteomes" id="UP001552299">
    <property type="component" value="Unassembled WGS sequence"/>
</dbReference>
<comment type="caution">
    <text evidence="1">The sequence shown here is derived from an EMBL/GenBank/DDBJ whole genome shotgun (WGS) entry which is preliminary data.</text>
</comment>
<dbReference type="EMBL" id="JANQDX010000017">
    <property type="protein sequence ID" value="KAL0907385.1"/>
    <property type="molecule type" value="Genomic_DNA"/>
</dbReference>
<keyword evidence="2" id="KW-1185">Reference proteome</keyword>
<dbReference type="AlphaFoldDB" id="A0ABD0U5J4"/>
<accession>A0ABD0U5J4</accession>
<protein>
    <submittedName>
        <fullName evidence="1">Uncharacterized protein</fullName>
    </submittedName>
</protein>
<gene>
    <name evidence="1" type="ORF">M5K25_021792</name>
</gene>
<sequence>MSKPKDGGASAIWEQDYHIPDFQRGSQSIRGRKDDPSDGGFGVAEVENVVGITDGGVVPFSVGSPLALWCEIEEAINSDNNCMVNSITSPITSLNSLVDVDYGNCDEVSPLVGVLSEVPIVIGDVVNSSILAAGCMESPATLFELSNKLLASCTPPGRPWLILATLVVPVWFRVAFIFGSSR</sequence>
<evidence type="ECO:0000313" key="1">
    <source>
        <dbReference type="EMBL" id="KAL0907385.1"/>
    </source>
</evidence>
<name>A0ABD0U5J4_DENTH</name>
<reference evidence="1 2" key="1">
    <citation type="journal article" date="2024" name="Plant Biotechnol. J.">
        <title>Dendrobium thyrsiflorum genome and its molecular insights into genes involved in important horticultural traits.</title>
        <authorList>
            <person name="Chen B."/>
            <person name="Wang J.Y."/>
            <person name="Zheng P.J."/>
            <person name="Li K.L."/>
            <person name="Liang Y.M."/>
            <person name="Chen X.F."/>
            <person name="Zhang C."/>
            <person name="Zhao X."/>
            <person name="He X."/>
            <person name="Zhang G.Q."/>
            <person name="Liu Z.J."/>
            <person name="Xu Q."/>
        </authorList>
    </citation>
    <scope>NUCLEOTIDE SEQUENCE [LARGE SCALE GENOMIC DNA]</scope>
    <source>
        <strain evidence="1">GZMU011</strain>
    </source>
</reference>
<proteinExistence type="predicted"/>
<organism evidence="1 2">
    <name type="scientific">Dendrobium thyrsiflorum</name>
    <name type="common">Pinecone-like raceme dendrobium</name>
    <name type="synonym">Orchid</name>
    <dbReference type="NCBI Taxonomy" id="117978"/>
    <lineage>
        <taxon>Eukaryota</taxon>
        <taxon>Viridiplantae</taxon>
        <taxon>Streptophyta</taxon>
        <taxon>Embryophyta</taxon>
        <taxon>Tracheophyta</taxon>
        <taxon>Spermatophyta</taxon>
        <taxon>Magnoliopsida</taxon>
        <taxon>Liliopsida</taxon>
        <taxon>Asparagales</taxon>
        <taxon>Orchidaceae</taxon>
        <taxon>Epidendroideae</taxon>
        <taxon>Malaxideae</taxon>
        <taxon>Dendrobiinae</taxon>
        <taxon>Dendrobium</taxon>
    </lineage>
</organism>